<gene>
    <name evidence="1" type="ORF">Slati_3734300</name>
</gene>
<reference evidence="1" key="1">
    <citation type="submission" date="2020-06" db="EMBL/GenBank/DDBJ databases">
        <authorList>
            <person name="Li T."/>
            <person name="Hu X."/>
            <person name="Zhang T."/>
            <person name="Song X."/>
            <person name="Zhang H."/>
            <person name="Dai N."/>
            <person name="Sheng W."/>
            <person name="Hou X."/>
            <person name="Wei L."/>
        </authorList>
    </citation>
    <scope>NUCLEOTIDE SEQUENCE</scope>
    <source>
        <strain evidence="1">KEN1</strain>
        <tissue evidence="1">Leaf</tissue>
    </source>
</reference>
<accession>A0AAW2U739</accession>
<dbReference type="EMBL" id="JACGWN010000013">
    <property type="protein sequence ID" value="KAL0411446.1"/>
    <property type="molecule type" value="Genomic_DNA"/>
</dbReference>
<proteinExistence type="predicted"/>
<name>A0AAW2U739_9LAMI</name>
<protein>
    <submittedName>
        <fullName evidence="1">Uncharacterized protein</fullName>
    </submittedName>
</protein>
<evidence type="ECO:0000313" key="1">
    <source>
        <dbReference type="EMBL" id="KAL0411446.1"/>
    </source>
</evidence>
<comment type="caution">
    <text evidence="1">The sequence shown here is derived from an EMBL/GenBank/DDBJ whole genome shotgun (WGS) entry which is preliminary data.</text>
</comment>
<dbReference type="PANTHER" id="PTHR33116">
    <property type="entry name" value="REVERSE TRANSCRIPTASE ZINC-BINDING DOMAIN-CONTAINING PROTEIN-RELATED-RELATED"/>
    <property type="match status" value="1"/>
</dbReference>
<dbReference type="PANTHER" id="PTHR33116:SF86">
    <property type="entry name" value="REVERSE TRANSCRIPTASE DOMAIN-CONTAINING PROTEIN"/>
    <property type="match status" value="1"/>
</dbReference>
<dbReference type="AlphaFoldDB" id="A0AAW2U739"/>
<organism evidence="1">
    <name type="scientific">Sesamum latifolium</name>
    <dbReference type="NCBI Taxonomy" id="2727402"/>
    <lineage>
        <taxon>Eukaryota</taxon>
        <taxon>Viridiplantae</taxon>
        <taxon>Streptophyta</taxon>
        <taxon>Embryophyta</taxon>
        <taxon>Tracheophyta</taxon>
        <taxon>Spermatophyta</taxon>
        <taxon>Magnoliopsida</taxon>
        <taxon>eudicotyledons</taxon>
        <taxon>Gunneridae</taxon>
        <taxon>Pentapetalae</taxon>
        <taxon>asterids</taxon>
        <taxon>lamiids</taxon>
        <taxon>Lamiales</taxon>
        <taxon>Pedaliaceae</taxon>
        <taxon>Sesamum</taxon>
    </lineage>
</organism>
<sequence length="146" mass="16639">MEVVQELLQQFADGSERSRNIAEELAATLGVPIVVKHEKYLGLPIVVGQLKHELFESLKTQVQQKLQSWTAKKLSQAGREVLIKLVIQTLPSYAMSCFKILDWVLSELESMSANFFWHQDCHQKIHGLSWNNLYHHKSEGVLTLGV</sequence>
<reference evidence="1" key="2">
    <citation type="journal article" date="2024" name="Plant">
        <title>Genomic evolution and insights into agronomic trait innovations of Sesamum species.</title>
        <authorList>
            <person name="Miao H."/>
            <person name="Wang L."/>
            <person name="Qu L."/>
            <person name="Liu H."/>
            <person name="Sun Y."/>
            <person name="Le M."/>
            <person name="Wang Q."/>
            <person name="Wei S."/>
            <person name="Zheng Y."/>
            <person name="Lin W."/>
            <person name="Duan Y."/>
            <person name="Cao H."/>
            <person name="Xiong S."/>
            <person name="Wang X."/>
            <person name="Wei L."/>
            <person name="Li C."/>
            <person name="Ma Q."/>
            <person name="Ju M."/>
            <person name="Zhao R."/>
            <person name="Li G."/>
            <person name="Mu C."/>
            <person name="Tian Q."/>
            <person name="Mei H."/>
            <person name="Zhang T."/>
            <person name="Gao T."/>
            <person name="Zhang H."/>
        </authorList>
    </citation>
    <scope>NUCLEOTIDE SEQUENCE</scope>
    <source>
        <strain evidence="1">KEN1</strain>
    </source>
</reference>